<feature type="region of interest" description="Disordered" evidence="1">
    <location>
        <begin position="43"/>
        <end position="65"/>
    </location>
</feature>
<reference evidence="3" key="1">
    <citation type="submission" date="2013-10" db="EMBL/GenBank/DDBJ databases">
        <title>Genomic analysis of the causative agents of coccidiosis in chickens.</title>
        <authorList>
            <person name="Reid A.J."/>
            <person name="Blake D."/>
            <person name="Billington K."/>
            <person name="Browne H."/>
            <person name="Dunn M."/>
            <person name="Hung S."/>
            <person name="Kawahara F."/>
            <person name="Miranda-Saavedra D."/>
            <person name="Mourier T."/>
            <person name="Nagra H."/>
            <person name="Otto T.D."/>
            <person name="Rawlings N."/>
            <person name="Sanchez A."/>
            <person name="Sanders M."/>
            <person name="Subramaniam C."/>
            <person name="Tay Y."/>
            <person name="Dear P."/>
            <person name="Doerig C."/>
            <person name="Gruber A."/>
            <person name="Parkinson J."/>
            <person name="Shirley M."/>
            <person name="Wan K.L."/>
            <person name="Berriman M."/>
            <person name="Tomley F."/>
            <person name="Pain A."/>
        </authorList>
    </citation>
    <scope>NUCLEOTIDE SEQUENCE [LARGE SCALE GENOMIC DNA]</scope>
    <source>
        <strain evidence="3">Houghton</strain>
    </source>
</reference>
<organism evidence="3 4">
    <name type="scientific">Eimeria tenella</name>
    <name type="common">Coccidian parasite</name>
    <dbReference type="NCBI Taxonomy" id="5802"/>
    <lineage>
        <taxon>Eukaryota</taxon>
        <taxon>Sar</taxon>
        <taxon>Alveolata</taxon>
        <taxon>Apicomplexa</taxon>
        <taxon>Conoidasida</taxon>
        <taxon>Coccidia</taxon>
        <taxon>Eucoccidiorida</taxon>
        <taxon>Eimeriorina</taxon>
        <taxon>Eimeriidae</taxon>
        <taxon>Eimeria</taxon>
    </lineage>
</organism>
<dbReference type="GeneID" id="25256271"/>
<dbReference type="OrthoDB" id="10605416at2759"/>
<dbReference type="InterPro" id="IPR021869">
    <property type="entry name" value="RNase_Zc3h12_NYN"/>
</dbReference>
<name>U6L300_EIMTE</name>
<accession>U6L300</accession>
<proteinExistence type="predicted"/>
<keyword evidence="4" id="KW-1185">Reference proteome</keyword>
<sequence length="173" mass="19262">MLQHEQQGLGLRESVTVLHLPLLQQLQQRGLLVVSPEGFPQPRARLPRAPHCSSSSSSSSRAPQRRSTYDDLLLLQLALRRDAFIVSNDRMQDLQQLHPHYSQLIKERRLSYAFSGSGADPGSWSVLPLPADLTAADISSSKCSSKCSSSSSKVNCELAIWLRIARAIFRRVE</sequence>
<evidence type="ECO:0000313" key="3">
    <source>
        <dbReference type="EMBL" id="CDJ44536.1"/>
    </source>
</evidence>
<dbReference type="Proteomes" id="UP000030747">
    <property type="component" value="Unassembled WGS sequence"/>
</dbReference>
<dbReference type="EMBL" id="HG677254">
    <property type="protein sequence ID" value="CDJ44536.1"/>
    <property type="molecule type" value="Genomic_DNA"/>
</dbReference>
<dbReference type="VEuPathDB" id="ToxoDB:ETH_00036150"/>
<dbReference type="VEuPathDB" id="ToxoDB:ETH2_1358700"/>
<evidence type="ECO:0000256" key="1">
    <source>
        <dbReference type="SAM" id="MobiDB-lite"/>
    </source>
</evidence>
<evidence type="ECO:0000313" key="4">
    <source>
        <dbReference type="Proteomes" id="UP000030747"/>
    </source>
</evidence>
<reference evidence="3" key="2">
    <citation type="submission" date="2013-10" db="EMBL/GenBank/DDBJ databases">
        <authorList>
            <person name="Aslett M."/>
        </authorList>
    </citation>
    <scope>NUCLEOTIDE SEQUENCE [LARGE SCALE GENOMIC DNA]</scope>
    <source>
        <strain evidence="3">Houghton</strain>
    </source>
</reference>
<gene>
    <name evidence="3" type="ORF">ETH_00036150</name>
</gene>
<dbReference type="Pfam" id="PF11977">
    <property type="entry name" value="RNase_Zc3h12a"/>
    <property type="match status" value="1"/>
</dbReference>
<feature type="domain" description="RNase NYN" evidence="2">
    <location>
        <begin position="58"/>
        <end position="116"/>
    </location>
</feature>
<dbReference type="RefSeq" id="XP_013235284.1">
    <property type="nucleotide sequence ID" value="XM_013379830.1"/>
</dbReference>
<dbReference type="Gene3D" id="3.40.50.11980">
    <property type="match status" value="1"/>
</dbReference>
<dbReference type="AlphaFoldDB" id="U6L300"/>
<protein>
    <recommendedName>
        <fullName evidence="2">RNase NYN domain-containing protein</fullName>
    </recommendedName>
</protein>
<evidence type="ECO:0000259" key="2">
    <source>
        <dbReference type="Pfam" id="PF11977"/>
    </source>
</evidence>